<dbReference type="SUPFAM" id="SSF48350">
    <property type="entry name" value="GTPase activation domain, GAP"/>
    <property type="match status" value="1"/>
</dbReference>
<gene>
    <name evidence="4" type="ORF">GSLYS_00018586001</name>
</gene>
<keyword evidence="1" id="KW-0343">GTPase activation</keyword>
<dbReference type="InterPro" id="IPR008936">
    <property type="entry name" value="Rho_GTPase_activation_prot"/>
</dbReference>
<comment type="caution">
    <text evidence="4">The sequence shown here is derived from an EMBL/GenBank/DDBJ whole genome shotgun (WGS) entry which is preliminary data.</text>
</comment>
<dbReference type="GO" id="GO:0005737">
    <property type="term" value="C:cytoplasm"/>
    <property type="evidence" value="ECO:0007669"/>
    <property type="project" value="TreeGrafter"/>
</dbReference>
<proteinExistence type="predicted"/>
<feature type="domain" description="Rho-GAP" evidence="3">
    <location>
        <begin position="227"/>
        <end position="429"/>
    </location>
</feature>
<feature type="region of interest" description="Disordered" evidence="2">
    <location>
        <begin position="450"/>
        <end position="469"/>
    </location>
</feature>
<evidence type="ECO:0000259" key="3">
    <source>
        <dbReference type="PROSITE" id="PS50238"/>
    </source>
</evidence>
<dbReference type="InterPro" id="IPR000198">
    <property type="entry name" value="RhoGAP_dom"/>
</dbReference>
<dbReference type="Pfam" id="PF00620">
    <property type="entry name" value="RhoGAP"/>
    <property type="match status" value="1"/>
</dbReference>
<name>A0AAV2IG86_LYMST</name>
<evidence type="ECO:0000313" key="4">
    <source>
        <dbReference type="EMBL" id="CAL1545107.1"/>
    </source>
</evidence>
<dbReference type="AlphaFoldDB" id="A0AAV2IG86"/>
<dbReference type="InterPro" id="IPR057323">
    <property type="entry name" value="RHG40/28/18_ubiquitin"/>
</dbReference>
<dbReference type="PANTHER" id="PTHR14963">
    <property type="entry name" value="RHO GTPASE ACTIVATING PROTEIN 18,19-RELATED"/>
    <property type="match status" value="1"/>
</dbReference>
<evidence type="ECO:0000256" key="2">
    <source>
        <dbReference type="SAM" id="MobiDB-lite"/>
    </source>
</evidence>
<organism evidence="4 5">
    <name type="scientific">Lymnaea stagnalis</name>
    <name type="common">Great pond snail</name>
    <name type="synonym">Helix stagnalis</name>
    <dbReference type="NCBI Taxonomy" id="6523"/>
    <lineage>
        <taxon>Eukaryota</taxon>
        <taxon>Metazoa</taxon>
        <taxon>Spiralia</taxon>
        <taxon>Lophotrochozoa</taxon>
        <taxon>Mollusca</taxon>
        <taxon>Gastropoda</taxon>
        <taxon>Heterobranchia</taxon>
        <taxon>Euthyneura</taxon>
        <taxon>Panpulmonata</taxon>
        <taxon>Hygrophila</taxon>
        <taxon>Lymnaeoidea</taxon>
        <taxon>Lymnaeidae</taxon>
        <taxon>Lymnaea</taxon>
    </lineage>
</organism>
<reference evidence="4 5" key="1">
    <citation type="submission" date="2024-04" db="EMBL/GenBank/DDBJ databases">
        <authorList>
            <consortium name="Genoscope - CEA"/>
            <person name="William W."/>
        </authorList>
    </citation>
    <scope>NUCLEOTIDE SEQUENCE [LARGE SCALE GENOMIC DNA]</scope>
</reference>
<dbReference type="Gene3D" id="1.10.555.10">
    <property type="entry name" value="Rho GTPase activation protein"/>
    <property type="match status" value="1"/>
</dbReference>
<dbReference type="GO" id="GO:0030833">
    <property type="term" value="P:regulation of actin filament polymerization"/>
    <property type="evidence" value="ECO:0007669"/>
    <property type="project" value="TreeGrafter"/>
</dbReference>
<dbReference type="GO" id="GO:0005096">
    <property type="term" value="F:GTPase activator activity"/>
    <property type="evidence" value="ECO:0007669"/>
    <property type="project" value="UniProtKB-KW"/>
</dbReference>
<dbReference type="EMBL" id="CAXITT010000677">
    <property type="protein sequence ID" value="CAL1545107.1"/>
    <property type="molecule type" value="Genomic_DNA"/>
</dbReference>
<accession>A0AAV2IG86</accession>
<dbReference type="PROSITE" id="PS50238">
    <property type="entry name" value="RHOGAP"/>
    <property type="match status" value="1"/>
</dbReference>
<dbReference type="PANTHER" id="PTHR14963:SF1">
    <property type="entry name" value="RHO GTPASE-ACTIVATING PROTEIN CONUNDRUM"/>
    <property type="match status" value="1"/>
</dbReference>
<dbReference type="GO" id="GO:0051056">
    <property type="term" value="P:regulation of small GTPase mediated signal transduction"/>
    <property type="evidence" value="ECO:0007669"/>
    <property type="project" value="TreeGrafter"/>
</dbReference>
<evidence type="ECO:0000313" key="5">
    <source>
        <dbReference type="Proteomes" id="UP001497497"/>
    </source>
</evidence>
<protein>
    <recommendedName>
        <fullName evidence="3">Rho-GAP domain-containing protein</fullName>
    </recommendedName>
</protein>
<sequence length="560" mass="64260">MAKMLLLLSLKGINIPVKRLVTSAGCCKKELASCADDKHFKSRPGGLQQEINKQWFSDKVLARQSLSQSPAENVRKSLKNISSTLGQLSRIQVDTLPSNNVKMVSESTSVWPSYPTIHQRVTLLNGFLGCGRHCLLSYIKHRLGPASLNYVGLNIVPFRTYVDLPDMPYPKDKNGYTLAWDLGKEDRKTIQSIASEELQDVLKKLKIPFKVVKSWKQYKDDGKVFGASLEVLVQRDMKTDRIDETKLLVPAVVQWIGDFIQVYGKKWDDVLKNDVNFKGVKEFQSRIEKFFYTNPDQFVLAPIYVMGQMGTCWKLLFLELPVPLMSSPEIEFFPEIYSFTVTEQVQILNLFILTMTQVHADTLAYVVTVLNILSKYPETKMEAMDFGRVFGPVWFKRFPGDMAVTEQESKQRELDSVTRMMVYYCERMFVVPPNILNKLREINDKKQTTSTFPWSKKKVPEEKPEGRPSSANLQIFDVGYFKTETVPIDGKTTVEDVLEIYHGRRQEEPNYVKFGVLHEVGGNIEERILDHEVNIMDILELNPNAKFEIRPPRILFASQI</sequence>
<evidence type="ECO:0000256" key="1">
    <source>
        <dbReference type="ARBA" id="ARBA00022468"/>
    </source>
</evidence>
<dbReference type="Proteomes" id="UP001497497">
    <property type="component" value="Unassembled WGS sequence"/>
</dbReference>
<dbReference type="Pfam" id="PF25442">
    <property type="entry name" value="Ubiquitin_RHG40_C"/>
    <property type="match status" value="1"/>
</dbReference>
<keyword evidence="5" id="KW-1185">Reference proteome</keyword>
<dbReference type="GO" id="GO:0007165">
    <property type="term" value="P:signal transduction"/>
    <property type="evidence" value="ECO:0007669"/>
    <property type="project" value="InterPro"/>
</dbReference>